<reference evidence="3 5" key="3">
    <citation type="journal article" date="2017" name="Elife">
        <title>Extensive horizontal gene transfer in cheese-associated bacteria.</title>
        <authorList>
            <person name="Bonham K.S."/>
            <person name="Wolfe B.E."/>
            <person name="Dutton R.J."/>
        </authorList>
    </citation>
    <scope>NUCLEOTIDE SEQUENCE [LARGE SCALE GENOMIC DNA]</scope>
    <source>
        <strain evidence="3 5">738_8</strain>
    </source>
</reference>
<organism evidence="2 4">
    <name type="scientific">Brevibacterium aurantiacum</name>
    <dbReference type="NCBI Taxonomy" id="273384"/>
    <lineage>
        <taxon>Bacteria</taxon>
        <taxon>Bacillati</taxon>
        <taxon>Actinomycetota</taxon>
        <taxon>Actinomycetes</taxon>
        <taxon>Micrococcales</taxon>
        <taxon>Brevibacteriaceae</taxon>
        <taxon>Brevibacterium</taxon>
    </lineage>
</organism>
<dbReference type="Proteomes" id="UP000217881">
    <property type="component" value="Unassembled WGS sequence"/>
</dbReference>
<dbReference type="PANTHER" id="PTHR33990:SF4">
    <property type="entry name" value="PHNB-LIKE DOMAIN-CONTAINING PROTEIN"/>
    <property type="match status" value="1"/>
</dbReference>
<proteinExistence type="predicted"/>
<dbReference type="Proteomes" id="UP000094793">
    <property type="component" value="Chromosome"/>
</dbReference>
<dbReference type="PIRSF" id="PIRSF021700">
    <property type="entry name" value="3_dmu_93_MTrfase"/>
    <property type="match status" value="1"/>
</dbReference>
<evidence type="ECO:0000313" key="2">
    <source>
        <dbReference type="EMBL" id="AOP52103.1"/>
    </source>
</evidence>
<dbReference type="RefSeq" id="WP_069599331.1">
    <property type="nucleotide sequence ID" value="NZ_CP017150.1"/>
</dbReference>
<dbReference type="Gene3D" id="3.30.720.110">
    <property type="match status" value="1"/>
</dbReference>
<dbReference type="EMBL" id="CP017150">
    <property type="protein sequence ID" value="AOP52103.1"/>
    <property type="molecule type" value="Genomic_DNA"/>
</dbReference>
<dbReference type="InterPro" id="IPR029068">
    <property type="entry name" value="Glyas_Bleomycin-R_OHBP_Dase"/>
</dbReference>
<evidence type="ECO:0000313" key="5">
    <source>
        <dbReference type="Proteomes" id="UP000217881"/>
    </source>
</evidence>
<dbReference type="SUPFAM" id="SSF54593">
    <property type="entry name" value="Glyoxalase/Bleomycin resistance protein/Dihydroxybiphenyl dioxygenase"/>
    <property type="match status" value="1"/>
</dbReference>
<reference evidence="2" key="1">
    <citation type="submission" date="2016-09" db="EMBL/GenBank/DDBJ databases">
        <title>Complete Genome Sequence of Brevibacterium aurantiacum SMQ-1335.</title>
        <authorList>
            <person name="de Melo A.G."/>
            <person name="Labrie S.J."/>
            <person name="Dumaresq J."/>
            <person name="Roberts R.J."/>
            <person name="Tremblay D.M."/>
            <person name="Moineau S."/>
        </authorList>
    </citation>
    <scope>NUCLEOTIDE SEQUENCE</scope>
    <source>
        <strain evidence="2">SMQ-1335</strain>
    </source>
</reference>
<dbReference type="KEGG" id="blin:BLSMQ_0385"/>
<dbReference type="AlphaFoldDB" id="A0A1D7VZD7"/>
<accession>A0A1D7VZD7</accession>
<dbReference type="Pfam" id="PF06983">
    <property type="entry name" value="3-dmu-9_3-mt"/>
    <property type="match status" value="1"/>
</dbReference>
<dbReference type="Gene3D" id="3.30.720.100">
    <property type="match status" value="1"/>
</dbReference>
<dbReference type="CDD" id="cd06588">
    <property type="entry name" value="PhnB_like"/>
    <property type="match status" value="1"/>
</dbReference>
<name>A0A1D7VZD7_BREAU</name>
<dbReference type="OrthoDB" id="9806473at2"/>
<evidence type="ECO:0000313" key="4">
    <source>
        <dbReference type="Proteomes" id="UP000094793"/>
    </source>
</evidence>
<evidence type="ECO:0000313" key="3">
    <source>
        <dbReference type="EMBL" id="PCC52551.1"/>
    </source>
</evidence>
<accession>A0A2A3ZM61</accession>
<reference evidence="4" key="2">
    <citation type="submission" date="2016-09" db="EMBL/GenBank/DDBJ databases">
        <title>Complete Genome Sequence of Brevibacterium linens SMQ-1335.</title>
        <authorList>
            <person name="de Melo A.G."/>
            <person name="Labrie S.J."/>
            <person name="Dumaresq J."/>
            <person name="Roberts R.J."/>
            <person name="Tremblay D.M."/>
            <person name="Moineau S."/>
        </authorList>
    </citation>
    <scope>NUCLEOTIDE SEQUENCE [LARGE SCALE GENOMIC DNA]</scope>
    <source>
        <strain evidence="4">SMQ-1335</strain>
    </source>
</reference>
<feature type="domain" description="PhnB-like" evidence="1">
    <location>
        <begin position="6"/>
        <end position="129"/>
    </location>
</feature>
<dbReference type="InterPro" id="IPR009725">
    <property type="entry name" value="3_dmu_93_MTrfase"/>
</dbReference>
<gene>
    <name evidence="2" type="ORF">BLSMQ_0385</name>
    <name evidence="3" type="ORF">CIK59_15760</name>
</gene>
<dbReference type="InterPro" id="IPR028973">
    <property type="entry name" value="PhnB-like"/>
</dbReference>
<evidence type="ECO:0000259" key="1">
    <source>
        <dbReference type="Pfam" id="PF06983"/>
    </source>
</evidence>
<sequence length="138" mass="15462">MSDTRSITPFLMFQNGSAEEVMNFYVDLFDGATVFFDRYGVETPEMEGKIRLATFAIANQQINIIDSSVQHQFDFTPSMSLFIRVGSAEELDHLWEGLSQGGHALMPKDDYGFGTFGWVNDRYGVSWQLNVEAAASAI</sequence>
<dbReference type="EMBL" id="NRHA01000020">
    <property type="protein sequence ID" value="PCC52551.1"/>
    <property type="molecule type" value="Genomic_DNA"/>
</dbReference>
<protein>
    <submittedName>
        <fullName evidence="2">PhnB protein</fullName>
    </submittedName>
    <submittedName>
        <fullName evidence="3">VOC family protein</fullName>
    </submittedName>
</protein>
<dbReference type="PANTHER" id="PTHR33990">
    <property type="entry name" value="PROTEIN YJDN-RELATED"/>
    <property type="match status" value="1"/>
</dbReference>